<organism evidence="10 11">
    <name type="scientific">Bacteroides stercoris</name>
    <dbReference type="NCBI Taxonomy" id="46506"/>
    <lineage>
        <taxon>Bacteria</taxon>
        <taxon>Pseudomonadati</taxon>
        <taxon>Bacteroidota</taxon>
        <taxon>Bacteroidia</taxon>
        <taxon>Bacteroidales</taxon>
        <taxon>Bacteroidaceae</taxon>
        <taxon>Bacteroides</taxon>
    </lineage>
</organism>
<comment type="function">
    <text evidence="8">Ligates lysine onto the cytidine present at position 34 of the AUA codon-specific tRNA(Ile) that contains the anticodon CAU, in an ATP-dependent manner. Cytidine is converted to lysidine, thus changing the amino acid specificity of the tRNA from methionine to isoleucine.</text>
</comment>
<comment type="subcellular location">
    <subcellularLocation>
        <location evidence="1 8">Cytoplasm</location>
    </subcellularLocation>
</comment>
<dbReference type="SUPFAM" id="SSF52402">
    <property type="entry name" value="Adenine nucleotide alpha hydrolases-like"/>
    <property type="match status" value="1"/>
</dbReference>
<dbReference type="InterPro" id="IPR014729">
    <property type="entry name" value="Rossmann-like_a/b/a_fold"/>
</dbReference>
<dbReference type="Pfam" id="PF01171">
    <property type="entry name" value="ATP_bind_3"/>
    <property type="match status" value="1"/>
</dbReference>
<keyword evidence="3 8" id="KW-0436">Ligase</keyword>
<dbReference type="NCBIfam" id="TIGR02432">
    <property type="entry name" value="lysidine_TilS_N"/>
    <property type="match status" value="1"/>
</dbReference>
<protein>
    <recommendedName>
        <fullName evidence="8">tRNA(Ile)-lysidine synthase</fullName>
        <ecNumber evidence="8">6.3.4.19</ecNumber>
    </recommendedName>
    <alternativeName>
        <fullName evidence="8">tRNA(Ile)-2-lysyl-cytidine synthase</fullName>
    </alternativeName>
    <alternativeName>
        <fullName evidence="8">tRNA(Ile)-lysidine synthetase</fullName>
    </alternativeName>
</protein>
<comment type="similarity">
    <text evidence="8">Belongs to the tRNA(Ile)-lysidine synthase family.</text>
</comment>
<keyword evidence="5 8" id="KW-0547">Nucleotide-binding</keyword>
<evidence type="ECO:0000256" key="8">
    <source>
        <dbReference type="HAMAP-Rule" id="MF_01161"/>
    </source>
</evidence>
<dbReference type="AlphaFoldDB" id="A0A413V2E2"/>
<evidence type="ECO:0000259" key="9">
    <source>
        <dbReference type="SMART" id="SM00977"/>
    </source>
</evidence>
<dbReference type="InterPro" id="IPR012094">
    <property type="entry name" value="tRNA_Ile_lys_synt"/>
</dbReference>
<dbReference type="SMART" id="SM00977">
    <property type="entry name" value="TilS_C"/>
    <property type="match status" value="1"/>
</dbReference>
<evidence type="ECO:0000256" key="3">
    <source>
        <dbReference type="ARBA" id="ARBA00022598"/>
    </source>
</evidence>
<feature type="domain" description="Lysidine-tRNA(Ile) synthetase C-terminal" evidence="9">
    <location>
        <begin position="347"/>
        <end position="419"/>
    </location>
</feature>
<dbReference type="GO" id="GO:0005524">
    <property type="term" value="F:ATP binding"/>
    <property type="evidence" value="ECO:0007669"/>
    <property type="project" value="UniProtKB-UniRule"/>
</dbReference>
<comment type="domain">
    <text evidence="8">The N-terminal region contains the highly conserved SGGXDS motif, predicted to be a P-loop motif involved in ATP binding.</text>
</comment>
<comment type="catalytic activity">
    <reaction evidence="7 8">
        <text>cytidine(34) in tRNA(Ile2) + L-lysine + ATP = lysidine(34) in tRNA(Ile2) + AMP + diphosphate + H(+)</text>
        <dbReference type="Rhea" id="RHEA:43744"/>
        <dbReference type="Rhea" id="RHEA-COMP:10625"/>
        <dbReference type="Rhea" id="RHEA-COMP:10670"/>
        <dbReference type="ChEBI" id="CHEBI:15378"/>
        <dbReference type="ChEBI" id="CHEBI:30616"/>
        <dbReference type="ChEBI" id="CHEBI:32551"/>
        <dbReference type="ChEBI" id="CHEBI:33019"/>
        <dbReference type="ChEBI" id="CHEBI:82748"/>
        <dbReference type="ChEBI" id="CHEBI:83665"/>
        <dbReference type="ChEBI" id="CHEBI:456215"/>
        <dbReference type="EC" id="6.3.4.19"/>
    </reaction>
</comment>
<evidence type="ECO:0000256" key="2">
    <source>
        <dbReference type="ARBA" id="ARBA00022490"/>
    </source>
</evidence>
<dbReference type="InterPro" id="IPR011063">
    <property type="entry name" value="TilS/TtcA_N"/>
</dbReference>
<dbReference type="EC" id="6.3.4.19" evidence="8"/>
<accession>A0A413V2E2</accession>
<keyword evidence="4 8" id="KW-0819">tRNA processing</keyword>
<dbReference type="HAMAP" id="MF_01161">
    <property type="entry name" value="tRNA_Ile_lys_synt"/>
    <property type="match status" value="1"/>
</dbReference>
<evidence type="ECO:0000313" key="10">
    <source>
        <dbReference type="EMBL" id="RHB27820.1"/>
    </source>
</evidence>
<keyword evidence="2 8" id="KW-0963">Cytoplasm</keyword>
<dbReference type="PANTHER" id="PTHR43033:SF1">
    <property type="entry name" value="TRNA(ILE)-LYSIDINE SYNTHASE-RELATED"/>
    <property type="match status" value="1"/>
</dbReference>
<keyword evidence="6 8" id="KW-0067">ATP-binding</keyword>
<reference evidence="10 11" key="1">
    <citation type="submission" date="2018-08" db="EMBL/GenBank/DDBJ databases">
        <title>A genome reference for cultivated species of the human gut microbiota.</title>
        <authorList>
            <person name="Zou Y."/>
            <person name="Xue W."/>
            <person name="Luo G."/>
        </authorList>
    </citation>
    <scope>NUCLEOTIDE SEQUENCE [LARGE SCALE GENOMIC DNA]</scope>
    <source>
        <strain evidence="10 11">AM40-34</strain>
    </source>
</reference>
<evidence type="ECO:0000256" key="6">
    <source>
        <dbReference type="ARBA" id="ARBA00022840"/>
    </source>
</evidence>
<dbReference type="SUPFAM" id="SSF56037">
    <property type="entry name" value="PheT/TilS domain"/>
    <property type="match status" value="1"/>
</dbReference>
<evidence type="ECO:0000256" key="4">
    <source>
        <dbReference type="ARBA" id="ARBA00022694"/>
    </source>
</evidence>
<dbReference type="GO" id="GO:0005737">
    <property type="term" value="C:cytoplasm"/>
    <property type="evidence" value="ECO:0007669"/>
    <property type="project" value="UniProtKB-SubCell"/>
</dbReference>
<dbReference type="PANTHER" id="PTHR43033">
    <property type="entry name" value="TRNA(ILE)-LYSIDINE SYNTHASE-RELATED"/>
    <property type="match status" value="1"/>
</dbReference>
<comment type="caution">
    <text evidence="10">The sequence shown here is derived from an EMBL/GenBank/DDBJ whole genome shotgun (WGS) entry which is preliminary data.</text>
</comment>
<gene>
    <name evidence="8 10" type="primary">tilS</name>
    <name evidence="10" type="ORF">DW889_10740</name>
</gene>
<dbReference type="Proteomes" id="UP000283482">
    <property type="component" value="Unassembled WGS sequence"/>
</dbReference>
<dbReference type="GO" id="GO:0006400">
    <property type="term" value="P:tRNA modification"/>
    <property type="evidence" value="ECO:0007669"/>
    <property type="project" value="UniProtKB-UniRule"/>
</dbReference>
<proteinExistence type="inferred from homology"/>
<evidence type="ECO:0000313" key="11">
    <source>
        <dbReference type="Proteomes" id="UP000283482"/>
    </source>
</evidence>
<dbReference type="NCBIfam" id="TIGR02433">
    <property type="entry name" value="lysidine_TilS_C"/>
    <property type="match status" value="1"/>
</dbReference>
<sequence length="431" mass="49159">MEKEKVAQYINRKQLLQPTDKVLVALSGGADSVALLRLLQASGYDCEAAHCNFHLRGAESDRDEAFVRQLCVKQQVPLHTVHFDTARTAEERHISIEMAARELRYGWFEEIRQKINADAIAVAHHQDDSVETLLLNLIRGTGINGLRGIRPKNGHIVRPLLCLERKEIISYLNRIGQDYVTDSTNLLDEYTRNKIRLNLLPMMQEINPSVKESILNTAEHLDSASAIYKQGINDGIKRVRTAEGICIERLMQEPAPATLLFEILYPLGFNTAQIGDIYRSLEGQPGKIFTSEHWCIVKDREYLLIEAHRQPIQPALAMEEYAFTPDFVIPRDKNTACFDADKLTHPLLLRPWRQGDSFIPFGMKGRKKVSDYMTDRKFSLLRKEQQWVLCCGEEIIWLIGERTDNRFRIDASTKQVLTVRLLPAGDSPATP</sequence>
<dbReference type="GO" id="GO:0032267">
    <property type="term" value="F:tRNA(Ile)-lysidine synthase activity"/>
    <property type="evidence" value="ECO:0007669"/>
    <property type="project" value="UniProtKB-EC"/>
</dbReference>
<evidence type="ECO:0000256" key="5">
    <source>
        <dbReference type="ARBA" id="ARBA00022741"/>
    </source>
</evidence>
<name>A0A413V2E2_BACSE</name>
<dbReference type="RefSeq" id="WP_117907224.1">
    <property type="nucleotide sequence ID" value="NZ_AP031449.1"/>
</dbReference>
<evidence type="ECO:0000256" key="7">
    <source>
        <dbReference type="ARBA" id="ARBA00048539"/>
    </source>
</evidence>
<dbReference type="Gene3D" id="3.40.50.620">
    <property type="entry name" value="HUPs"/>
    <property type="match status" value="1"/>
</dbReference>
<dbReference type="CDD" id="cd01992">
    <property type="entry name" value="TilS_N"/>
    <property type="match status" value="1"/>
</dbReference>
<feature type="binding site" evidence="8">
    <location>
        <begin position="27"/>
        <end position="32"/>
    </location>
    <ligand>
        <name>ATP</name>
        <dbReference type="ChEBI" id="CHEBI:30616"/>
    </ligand>
</feature>
<dbReference type="EMBL" id="QSGN01000026">
    <property type="protein sequence ID" value="RHB27820.1"/>
    <property type="molecule type" value="Genomic_DNA"/>
</dbReference>
<dbReference type="InterPro" id="IPR012795">
    <property type="entry name" value="tRNA_Ile_lys_synt_N"/>
</dbReference>
<evidence type="ECO:0000256" key="1">
    <source>
        <dbReference type="ARBA" id="ARBA00004496"/>
    </source>
</evidence>
<dbReference type="InterPro" id="IPR012796">
    <property type="entry name" value="Lysidine-tRNA-synth_C"/>
</dbReference>